<gene>
    <name evidence="1" type="ORF">JYB87_02285</name>
</gene>
<keyword evidence="2" id="KW-1185">Reference proteome</keyword>
<dbReference type="EMBL" id="CP071503">
    <property type="protein sequence ID" value="QSX34095.1"/>
    <property type="molecule type" value="Genomic_DNA"/>
</dbReference>
<organism evidence="1 2">
    <name type="scientific">Shewanella avicenniae</name>
    <dbReference type="NCBI Taxonomy" id="2814294"/>
    <lineage>
        <taxon>Bacteria</taxon>
        <taxon>Pseudomonadati</taxon>
        <taxon>Pseudomonadota</taxon>
        <taxon>Gammaproteobacteria</taxon>
        <taxon>Alteromonadales</taxon>
        <taxon>Shewanellaceae</taxon>
        <taxon>Shewanella</taxon>
    </lineage>
</organism>
<name>A0ABX7QT54_9GAMM</name>
<evidence type="ECO:0000313" key="2">
    <source>
        <dbReference type="Proteomes" id="UP000662770"/>
    </source>
</evidence>
<evidence type="ECO:0000313" key="1">
    <source>
        <dbReference type="EMBL" id="QSX34095.1"/>
    </source>
</evidence>
<accession>A0ABX7QT54</accession>
<sequence length="63" mass="7079">MIDVNIKTRALNDLSHGKLHFDVARQYGVPTKTLFAWSVEAEADIKQKGFAALVSSFRRLMSV</sequence>
<protein>
    <submittedName>
        <fullName evidence="1">Transposase</fullName>
    </submittedName>
</protein>
<reference evidence="1 2" key="1">
    <citation type="submission" date="2021-03" db="EMBL/GenBank/DDBJ databases">
        <title>Novel species identification of genus Shewanella.</title>
        <authorList>
            <person name="Liu G."/>
            <person name="Zhang Q."/>
        </authorList>
    </citation>
    <scope>NUCLEOTIDE SEQUENCE [LARGE SCALE GENOMIC DNA]</scope>
    <source>
        <strain evidence="1 2">FJAT-51800</strain>
    </source>
</reference>
<dbReference type="RefSeq" id="WP_207355300.1">
    <property type="nucleotide sequence ID" value="NZ_CP071503.1"/>
</dbReference>
<dbReference type="Proteomes" id="UP000662770">
    <property type="component" value="Chromosome"/>
</dbReference>
<proteinExistence type="predicted"/>